<comment type="caution">
    <text evidence="4">The sequence shown here is derived from an EMBL/GenBank/DDBJ whole genome shotgun (WGS) entry which is preliminary data.</text>
</comment>
<organism evidence="4 5">
    <name type="scientific">Gluconobacter japonicus</name>
    <dbReference type="NCBI Taxonomy" id="376620"/>
    <lineage>
        <taxon>Bacteria</taxon>
        <taxon>Pseudomonadati</taxon>
        <taxon>Pseudomonadota</taxon>
        <taxon>Alphaproteobacteria</taxon>
        <taxon>Acetobacterales</taxon>
        <taxon>Acetobacteraceae</taxon>
        <taxon>Gluconobacter</taxon>
    </lineage>
</organism>
<reference evidence="4" key="1">
    <citation type="submission" date="2020-04" db="EMBL/GenBank/DDBJ databases">
        <authorList>
            <person name="Sombolestani A."/>
        </authorList>
    </citation>
    <scope>NUCLEOTIDE SEQUENCE</scope>
    <source>
        <strain evidence="4">R71697</strain>
    </source>
</reference>
<keyword evidence="2 3" id="KW-0802">TPR repeat</keyword>
<dbReference type="Proteomes" id="UP000661006">
    <property type="component" value="Unassembled WGS sequence"/>
</dbReference>
<evidence type="ECO:0000313" key="5">
    <source>
        <dbReference type="Proteomes" id="UP000661006"/>
    </source>
</evidence>
<name>A0A9Q2ISX1_GLUJA</name>
<reference evidence="4" key="2">
    <citation type="submission" date="2020-11" db="EMBL/GenBank/DDBJ databases">
        <title>Description of novel Gluconobacter species.</title>
        <authorList>
            <person name="Cleenwerck I."/>
            <person name="Cnockaert M."/>
            <person name="Borremans W."/>
            <person name="Wieme A.D."/>
            <person name="De Vuyst L."/>
            <person name="Vandamme P."/>
        </authorList>
    </citation>
    <scope>NUCLEOTIDE SEQUENCE</scope>
    <source>
        <strain evidence="4">R71697</strain>
    </source>
</reference>
<gene>
    <name evidence="4" type="ORF">HKD32_14850</name>
</gene>
<dbReference type="PANTHER" id="PTHR45586">
    <property type="entry name" value="TPR REPEAT-CONTAINING PROTEIN PA4667"/>
    <property type="match status" value="1"/>
</dbReference>
<dbReference type="Pfam" id="PF14559">
    <property type="entry name" value="TPR_19"/>
    <property type="match status" value="1"/>
</dbReference>
<dbReference type="SUPFAM" id="SSF48452">
    <property type="entry name" value="TPR-like"/>
    <property type="match status" value="1"/>
</dbReference>
<dbReference type="Gene3D" id="1.25.40.10">
    <property type="entry name" value="Tetratricopeptide repeat domain"/>
    <property type="match status" value="2"/>
</dbReference>
<dbReference type="AlphaFoldDB" id="A0A9Q2ISX1"/>
<feature type="repeat" description="TPR" evidence="3">
    <location>
        <begin position="160"/>
        <end position="193"/>
    </location>
</feature>
<accession>A0A9Q2ISX1</accession>
<dbReference type="GeneID" id="81475971"/>
<evidence type="ECO:0000256" key="2">
    <source>
        <dbReference type="ARBA" id="ARBA00022803"/>
    </source>
</evidence>
<keyword evidence="1" id="KW-0677">Repeat</keyword>
<sequence length="294" mass="30637">MTMPDMSLRTRSSVRILARMGTAGLFLACGLVGGCVSTSDVQSQNASRERRAAQDPEALARIGDAAARQNDMKTAAAFYGKAVALKPDDLHFALSYAEALASSGRAEEAISAVRGALPHMAENGKMRLTVVLARLLTASRHNQDAIALLRPAIASRPDDAALQIAMGVALDTAQDHAGAQTAYRRALAIDPSSLSAQNDLALSQALAGHKAEALSDLRRLRTLAVEQGASDAQIATIDGNIAIVYALEGDVQNARRSGTGAAATDSDRRENALFYSLLAAGGGGRDVMPSTPAD</sequence>
<dbReference type="EMBL" id="JABCQN010000012">
    <property type="protein sequence ID" value="MBF0872100.1"/>
    <property type="molecule type" value="Genomic_DNA"/>
</dbReference>
<dbReference type="RefSeq" id="WP_167347198.1">
    <property type="nucleotide sequence ID" value="NZ_JABCQN010000012.1"/>
</dbReference>
<feature type="repeat" description="TPR" evidence="3">
    <location>
        <begin position="56"/>
        <end position="89"/>
    </location>
</feature>
<dbReference type="Pfam" id="PF13432">
    <property type="entry name" value="TPR_16"/>
    <property type="match status" value="1"/>
</dbReference>
<dbReference type="PROSITE" id="PS50005">
    <property type="entry name" value="TPR"/>
    <property type="match status" value="2"/>
</dbReference>
<dbReference type="InterPro" id="IPR019734">
    <property type="entry name" value="TPR_rpt"/>
</dbReference>
<evidence type="ECO:0000256" key="3">
    <source>
        <dbReference type="PROSITE-ProRule" id="PRU00339"/>
    </source>
</evidence>
<dbReference type="InterPro" id="IPR011990">
    <property type="entry name" value="TPR-like_helical_dom_sf"/>
</dbReference>
<dbReference type="SMART" id="SM00028">
    <property type="entry name" value="TPR"/>
    <property type="match status" value="3"/>
</dbReference>
<dbReference type="InterPro" id="IPR051012">
    <property type="entry name" value="CellSynth/LPSAsmb/PSIAsmb"/>
</dbReference>
<evidence type="ECO:0000256" key="1">
    <source>
        <dbReference type="ARBA" id="ARBA00022737"/>
    </source>
</evidence>
<evidence type="ECO:0000313" key="4">
    <source>
        <dbReference type="EMBL" id="MBF0872100.1"/>
    </source>
</evidence>
<proteinExistence type="predicted"/>
<protein>
    <submittedName>
        <fullName evidence="4">Tetratricopeptide repeat protein</fullName>
    </submittedName>
</protein>
<dbReference type="PANTHER" id="PTHR45586:SF1">
    <property type="entry name" value="LIPOPOLYSACCHARIDE ASSEMBLY PROTEIN B"/>
    <property type="match status" value="1"/>
</dbReference>